<keyword evidence="2" id="KW-1185">Reference proteome</keyword>
<dbReference type="RefSeq" id="WP_160551669.1">
    <property type="nucleotide sequence ID" value="NZ_CP047650.1"/>
</dbReference>
<dbReference type="AlphaFoldDB" id="A0A857J544"/>
<gene>
    <name evidence="1" type="ORF">GT347_09220</name>
</gene>
<protein>
    <submittedName>
        <fullName evidence="1">DUF721 domain-containing protein</fullName>
    </submittedName>
</protein>
<dbReference type="EMBL" id="CP047650">
    <property type="protein sequence ID" value="QHI98152.1"/>
    <property type="molecule type" value="Genomic_DNA"/>
</dbReference>
<evidence type="ECO:0000313" key="1">
    <source>
        <dbReference type="EMBL" id="QHI98152.1"/>
    </source>
</evidence>
<dbReference type="Proteomes" id="UP000464787">
    <property type="component" value="Chromosome"/>
</dbReference>
<evidence type="ECO:0000313" key="2">
    <source>
        <dbReference type="Proteomes" id="UP000464787"/>
    </source>
</evidence>
<dbReference type="KEGG" id="xyk:GT347_09220"/>
<accession>A0A857J544</accession>
<proteinExistence type="predicted"/>
<name>A0A857J544_9BURK</name>
<organism evidence="1 2">
    <name type="scientific">Xylophilus rhododendri</name>
    <dbReference type="NCBI Taxonomy" id="2697032"/>
    <lineage>
        <taxon>Bacteria</taxon>
        <taxon>Pseudomonadati</taxon>
        <taxon>Pseudomonadota</taxon>
        <taxon>Betaproteobacteria</taxon>
        <taxon>Burkholderiales</taxon>
        <taxon>Xylophilus</taxon>
    </lineage>
</organism>
<sequence>MYRRHQAVTLQKAASESPGLHRLVALARESGERLRRCESLIPPMLRARIQAGPVEGSEWCLLAENNAVAAKLRQLLPALAAHLRSHGSDVQSIRVKVVKLR</sequence>
<reference evidence="1 2" key="1">
    <citation type="submission" date="2020-01" db="EMBL/GenBank/DDBJ databases">
        <title>Genome sequencing of strain KACC 21265.</title>
        <authorList>
            <person name="Heo J."/>
            <person name="Kim S.-J."/>
            <person name="Kim J.-S."/>
            <person name="Hong S.-B."/>
            <person name="Kwon S.-W."/>
        </authorList>
    </citation>
    <scope>NUCLEOTIDE SEQUENCE [LARGE SCALE GENOMIC DNA]</scope>
    <source>
        <strain evidence="1 2">KACC 21265</strain>
    </source>
</reference>